<dbReference type="Pfam" id="PF00756">
    <property type="entry name" value="Esterase"/>
    <property type="match status" value="1"/>
</dbReference>
<dbReference type="Gene3D" id="3.40.50.1820">
    <property type="entry name" value="alpha/beta hydrolase"/>
    <property type="match status" value="1"/>
</dbReference>
<name>E8V8G6_TERSS</name>
<accession>E8V8G6</accession>
<dbReference type="InterPro" id="IPR000801">
    <property type="entry name" value="Esterase-like"/>
</dbReference>
<sequence length="237" mass="27349">MNREYHKWKSGALDREMEMLVFGHAGVPVVVFPTSCGRFYEFEDRGMVHAVSAQIKRGQAQLFCVDSVDSESWYAPEDVPGRWRIARQLQFERYILDEVLPVIRSKNLSPHLAAAGCSFGGYHAANIALRHPETFTAMLSMGGAFDIGRFLRGYYDEDCYLNLPTHFLPNMSDPWYLDKYRHNSYILATGVQDMCWDENEKFAALLRRKGIPVQLDVWQDGAGHDWPWWQKMLAAYL</sequence>
<dbReference type="InterPro" id="IPR050583">
    <property type="entry name" value="Mycobacterial_A85_antigen"/>
</dbReference>
<dbReference type="EMBL" id="CP002467">
    <property type="protein sequence ID" value="ADV82945.1"/>
    <property type="molecule type" value="Genomic_DNA"/>
</dbReference>
<dbReference type="STRING" id="401053.AciPR4_2143"/>
<dbReference type="InterPro" id="IPR029058">
    <property type="entry name" value="AB_hydrolase_fold"/>
</dbReference>
<dbReference type="HOGENOM" id="CLU_090325_0_0_0"/>
<dbReference type="PANTHER" id="PTHR48098">
    <property type="entry name" value="ENTEROCHELIN ESTERASE-RELATED"/>
    <property type="match status" value="1"/>
</dbReference>
<dbReference type="RefSeq" id="WP_013568678.1">
    <property type="nucleotide sequence ID" value="NC_014963.1"/>
</dbReference>
<keyword evidence="2" id="KW-1185">Reference proteome</keyword>
<dbReference type="KEGG" id="tsa:AciPR4_2143"/>
<dbReference type="eggNOG" id="COG4947">
    <property type="taxonomic scope" value="Bacteria"/>
</dbReference>
<dbReference type="OrthoDB" id="9775130at2"/>
<reference evidence="1 2" key="1">
    <citation type="journal article" date="2012" name="Stand. Genomic Sci.">
        <title>Complete genome sequence of Terriglobus saanensis type strain SP1PR4(T), an Acidobacteria from tundra soil.</title>
        <authorList>
            <person name="Rawat S.R."/>
            <person name="Mannisto M.K."/>
            <person name="Starovoytov V."/>
            <person name="Goodwin L."/>
            <person name="Nolan M."/>
            <person name="Hauser L."/>
            <person name="Land M."/>
            <person name="Davenport K.W."/>
            <person name="Woyke T."/>
            <person name="Haggblom M.M."/>
        </authorList>
    </citation>
    <scope>NUCLEOTIDE SEQUENCE</scope>
    <source>
        <strain evidence="2">ATCC BAA-1853 / DSM 23119 / SP1PR4</strain>
    </source>
</reference>
<gene>
    <name evidence="1" type="ordered locus">AciPR4_2143</name>
</gene>
<proteinExistence type="predicted"/>
<protein>
    <submittedName>
        <fullName evidence="1">Esterase</fullName>
    </submittedName>
</protein>
<organism evidence="1 2">
    <name type="scientific">Terriglobus saanensis (strain ATCC BAA-1853 / DSM 23119 / SP1PR4)</name>
    <dbReference type="NCBI Taxonomy" id="401053"/>
    <lineage>
        <taxon>Bacteria</taxon>
        <taxon>Pseudomonadati</taxon>
        <taxon>Acidobacteriota</taxon>
        <taxon>Terriglobia</taxon>
        <taxon>Terriglobales</taxon>
        <taxon>Acidobacteriaceae</taxon>
        <taxon>Terriglobus</taxon>
    </lineage>
</organism>
<dbReference type="PANTHER" id="PTHR48098:SF3">
    <property type="entry name" value="IRON(III) ENTEROBACTIN ESTERASE"/>
    <property type="match status" value="1"/>
</dbReference>
<evidence type="ECO:0000313" key="1">
    <source>
        <dbReference type="EMBL" id="ADV82945.1"/>
    </source>
</evidence>
<dbReference type="Proteomes" id="UP000006844">
    <property type="component" value="Chromosome"/>
</dbReference>
<evidence type="ECO:0000313" key="2">
    <source>
        <dbReference type="Proteomes" id="UP000006844"/>
    </source>
</evidence>
<dbReference type="AlphaFoldDB" id="E8V8G6"/>
<dbReference type="SUPFAM" id="SSF53474">
    <property type="entry name" value="alpha/beta-Hydrolases"/>
    <property type="match status" value="1"/>
</dbReference>